<dbReference type="SUPFAM" id="SSF53335">
    <property type="entry name" value="S-adenosyl-L-methionine-dependent methyltransferases"/>
    <property type="match status" value="1"/>
</dbReference>
<dbReference type="SUPFAM" id="SSF46785">
    <property type="entry name" value="Winged helix' DNA-binding domain"/>
    <property type="match status" value="1"/>
</dbReference>
<protein>
    <submittedName>
        <fullName evidence="3">Transcriptional regulator</fullName>
    </submittedName>
</protein>
<comment type="caution">
    <text evidence="3">The sequence shown here is derived from an EMBL/GenBank/DDBJ whole genome shotgun (WGS) entry which is preliminary data.</text>
</comment>
<dbReference type="Gene3D" id="1.10.10.10">
    <property type="entry name" value="Winged helix-like DNA-binding domain superfamily/Winged helix DNA-binding domain"/>
    <property type="match status" value="1"/>
</dbReference>
<dbReference type="AlphaFoldDB" id="A0A2U2N8M9"/>
<evidence type="ECO:0000259" key="2">
    <source>
        <dbReference type="Pfam" id="PF21320"/>
    </source>
</evidence>
<dbReference type="CDD" id="cd02440">
    <property type="entry name" value="AdoMet_MTases"/>
    <property type="match status" value="1"/>
</dbReference>
<evidence type="ECO:0000313" key="3">
    <source>
        <dbReference type="EMBL" id="PWG65427.1"/>
    </source>
</evidence>
<organism evidence="3 4">
    <name type="scientific">Sediminicurvatus halobius</name>
    <dbReference type="NCBI Taxonomy" id="2182432"/>
    <lineage>
        <taxon>Bacteria</taxon>
        <taxon>Pseudomonadati</taxon>
        <taxon>Pseudomonadota</taxon>
        <taxon>Gammaproteobacteria</taxon>
        <taxon>Chromatiales</taxon>
        <taxon>Ectothiorhodospiraceae</taxon>
        <taxon>Sediminicurvatus</taxon>
    </lineage>
</organism>
<dbReference type="InterPro" id="IPR036388">
    <property type="entry name" value="WH-like_DNA-bd_sf"/>
</dbReference>
<dbReference type="EMBL" id="QFFI01000002">
    <property type="protein sequence ID" value="PWG65427.1"/>
    <property type="molecule type" value="Genomic_DNA"/>
</dbReference>
<evidence type="ECO:0000313" key="4">
    <source>
        <dbReference type="Proteomes" id="UP000245474"/>
    </source>
</evidence>
<keyword evidence="4" id="KW-1185">Reference proteome</keyword>
<dbReference type="Pfam" id="PF13847">
    <property type="entry name" value="Methyltransf_31"/>
    <property type="match status" value="1"/>
</dbReference>
<evidence type="ECO:0000259" key="1">
    <source>
        <dbReference type="Pfam" id="PF13847"/>
    </source>
</evidence>
<dbReference type="Proteomes" id="UP000245474">
    <property type="component" value="Unassembled WGS sequence"/>
</dbReference>
<dbReference type="Gene3D" id="3.40.50.150">
    <property type="entry name" value="Vaccinia Virus protein VP39"/>
    <property type="match status" value="1"/>
</dbReference>
<sequence length="401" mass="43567">MTDSDGLRPEGVYSACGRRRKLTAVQPDNREEPTVTDTTVSEPAIAPATNRAAVEAFEARLVNALNEAGMLSLLSLGHRTGLLRAMANAEPRTSEAIAEAAGLAERYVRECLNGLVAAGVVETDPATGHYWLPTAHAARVTDAEGANLAVYAQFLPMLGAIEDDIVAAFRTGEGVPYERYARFHEVMAEDSAQTVLPALIEHILPLAPGLTERLEAGIRVLDAGCGRGLALQLMARRFPRSEFLGYDLSAEAIEYARKSAQAEGLTNIRFEVRDLSDFDRTAEPGRYELVTTFDAIHDQARPAALLAGIRRSLAPDGVYIAQDIRSTSHAHRDRDNPMGAFLYAVSCHHCMPVSLAQGGEGLGTMWGRERALAYLRGAGFSDVQVHELPHDIQNDYFVCRP</sequence>
<proteinExistence type="predicted"/>
<gene>
    <name evidence="3" type="ORF">DEM34_01405</name>
</gene>
<dbReference type="PANTHER" id="PTHR45128">
    <property type="entry name" value="METHYLTRANSFERASE TYPE 11"/>
    <property type="match status" value="1"/>
</dbReference>
<dbReference type="OrthoDB" id="9801363at2"/>
<dbReference type="InterPro" id="IPR048711">
    <property type="entry name" value="WHD_Rv2258c"/>
</dbReference>
<dbReference type="InterPro" id="IPR029063">
    <property type="entry name" value="SAM-dependent_MTases_sf"/>
</dbReference>
<dbReference type="InterPro" id="IPR053173">
    <property type="entry name" value="SAM-binding_MTase"/>
</dbReference>
<dbReference type="InterPro" id="IPR036390">
    <property type="entry name" value="WH_DNA-bd_sf"/>
</dbReference>
<name>A0A2U2N8M9_9GAMM</name>
<dbReference type="InterPro" id="IPR025714">
    <property type="entry name" value="Methyltranfer_dom"/>
</dbReference>
<dbReference type="Pfam" id="PF21320">
    <property type="entry name" value="WHD_Rv2258c"/>
    <property type="match status" value="1"/>
</dbReference>
<dbReference type="PANTHER" id="PTHR45128:SF1">
    <property type="entry name" value="S-ADENOSYLMETHIONINE-DEPENDENT METHYLTRANSFERASE RV2258C"/>
    <property type="match status" value="1"/>
</dbReference>
<feature type="domain" description="S-adenosylmethionine-dependent methyltransferase Rv2258c-like winged HTH" evidence="2">
    <location>
        <begin position="73"/>
        <end position="141"/>
    </location>
</feature>
<accession>A0A2U2N8M9</accession>
<feature type="domain" description="Methyltransferase" evidence="1">
    <location>
        <begin position="215"/>
        <end position="349"/>
    </location>
</feature>
<reference evidence="3 4" key="1">
    <citation type="submission" date="2018-05" db="EMBL/GenBank/DDBJ databases">
        <title>Spiribacter halobius sp. nov., a moderately halophilic bacterium isolated from marine solar saltern.</title>
        <authorList>
            <person name="Zheng W.-S."/>
            <person name="Lu D.-C."/>
            <person name="Du Z.-J."/>
        </authorList>
    </citation>
    <scope>NUCLEOTIDE SEQUENCE [LARGE SCALE GENOMIC DNA]</scope>
    <source>
        <strain evidence="3 4">E85</strain>
    </source>
</reference>